<sequence>MVTVTRWRSSDRDQTALYGYRFNIWQLMCVRPSNLNIANNEEADLLWEALVGRTLERVMHSRLPEPEHVRPNLEMTDHQSINQALRLVEHISESFKRKYKTVTVFFDVAKAFDKVWHVGLIYKLHQLQVPDRLVFIIQQYLTNRHFSFRHENSISAKRLIGARVPPGTTLSPLLYSAYTNNNPRPQIGIQLAPLADNTAIYLRGSNFRQITPRLQKAIDGLTHPLDELTSEVERLIEINKNMSEIQAQTLSCYDIKRLTTRCAPRDPGTPLGNSAHAECPRDFLCRDAHLVASIGQSRADCIPCRSATIDEVLKASIYGGYGQQPFNMLLWGSLIRESRTHPTHTGTWQLISEDTVVTTWRRQSSAAAHLRRVSVADINSTDRQEVCTVINGSAIAGGARKLDKNGHPAQ</sequence>
<dbReference type="GO" id="GO:0003964">
    <property type="term" value="F:RNA-directed DNA polymerase activity"/>
    <property type="evidence" value="ECO:0007669"/>
    <property type="project" value="UniProtKB-KW"/>
</dbReference>
<accession>A0A4C1ZIF6</accession>
<dbReference type="InterPro" id="IPR000477">
    <property type="entry name" value="RT_dom"/>
</dbReference>
<evidence type="ECO:0000313" key="2">
    <source>
        <dbReference type="EMBL" id="GBP86335.1"/>
    </source>
</evidence>
<dbReference type="Proteomes" id="UP000299102">
    <property type="component" value="Unassembled WGS sequence"/>
</dbReference>
<dbReference type="STRING" id="151549.A0A4C1ZIF6"/>
<comment type="caution">
    <text evidence="2">The sequence shown here is derived from an EMBL/GenBank/DDBJ whole genome shotgun (WGS) entry which is preliminary data.</text>
</comment>
<protein>
    <submittedName>
        <fullName evidence="2">Probable RNA-directed DNA polymerase from transposon BS</fullName>
    </submittedName>
</protein>
<keyword evidence="2" id="KW-0695">RNA-directed DNA polymerase</keyword>
<keyword evidence="3" id="KW-1185">Reference proteome</keyword>
<evidence type="ECO:0000313" key="3">
    <source>
        <dbReference type="Proteomes" id="UP000299102"/>
    </source>
</evidence>
<gene>
    <name evidence="2" type="primary">RTase</name>
    <name evidence="2" type="ORF">EVAR_62938_1</name>
</gene>
<dbReference type="OrthoDB" id="10020599at2759"/>
<feature type="domain" description="Reverse transcriptase" evidence="1">
    <location>
        <begin position="52"/>
        <end position="206"/>
    </location>
</feature>
<keyword evidence="2" id="KW-0808">Transferase</keyword>
<dbReference type="EMBL" id="BGZK01001788">
    <property type="protein sequence ID" value="GBP86335.1"/>
    <property type="molecule type" value="Genomic_DNA"/>
</dbReference>
<keyword evidence="2" id="KW-0548">Nucleotidyltransferase</keyword>
<dbReference type="AlphaFoldDB" id="A0A4C1ZIF6"/>
<dbReference type="Pfam" id="PF00078">
    <property type="entry name" value="RVT_1"/>
    <property type="match status" value="1"/>
</dbReference>
<organism evidence="2 3">
    <name type="scientific">Eumeta variegata</name>
    <name type="common">Bagworm moth</name>
    <name type="synonym">Eumeta japonica</name>
    <dbReference type="NCBI Taxonomy" id="151549"/>
    <lineage>
        <taxon>Eukaryota</taxon>
        <taxon>Metazoa</taxon>
        <taxon>Ecdysozoa</taxon>
        <taxon>Arthropoda</taxon>
        <taxon>Hexapoda</taxon>
        <taxon>Insecta</taxon>
        <taxon>Pterygota</taxon>
        <taxon>Neoptera</taxon>
        <taxon>Endopterygota</taxon>
        <taxon>Lepidoptera</taxon>
        <taxon>Glossata</taxon>
        <taxon>Ditrysia</taxon>
        <taxon>Tineoidea</taxon>
        <taxon>Psychidae</taxon>
        <taxon>Oiketicinae</taxon>
        <taxon>Eumeta</taxon>
    </lineage>
</organism>
<evidence type="ECO:0000259" key="1">
    <source>
        <dbReference type="Pfam" id="PF00078"/>
    </source>
</evidence>
<name>A0A4C1ZIF6_EUMVA</name>
<proteinExistence type="predicted"/>
<dbReference type="PANTHER" id="PTHR19446">
    <property type="entry name" value="REVERSE TRANSCRIPTASES"/>
    <property type="match status" value="1"/>
</dbReference>
<reference evidence="2 3" key="1">
    <citation type="journal article" date="2019" name="Commun. Biol.">
        <title>The bagworm genome reveals a unique fibroin gene that provides high tensile strength.</title>
        <authorList>
            <person name="Kono N."/>
            <person name="Nakamura H."/>
            <person name="Ohtoshi R."/>
            <person name="Tomita M."/>
            <person name="Numata K."/>
            <person name="Arakawa K."/>
        </authorList>
    </citation>
    <scope>NUCLEOTIDE SEQUENCE [LARGE SCALE GENOMIC DNA]</scope>
</reference>